<dbReference type="Proteomes" id="UP000558113">
    <property type="component" value="Unassembled WGS sequence"/>
</dbReference>
<dbReference type="InterPro" id="IPR010158">
    <property type="entry name" value="Amidase_Cbmase"/>
</dbReference>
<dbReference type="OrthoDB" id="9808195at2"/>
<dbReference type="Pfam" id="PF07687">
    <property type="entry name" value="M20_dimer"/>
    <property type="match status" value="1"/>
</dbReference>
<feature type="binding site" evidence="7">
    <location>
        <position position="388"/>
    </location>
    <ligand>
        <name>Zn(2+)</name>
        <dbReference type="ChEBI" id="CHEBI:29105"/>
        <label>2</label>
    </ligand>
</feature>
<dbReference type="RefSeq" id="WP_161702153.1">
    <property type="nucleotide sequence ID" value="NZ_JAAAMU010000014.1"/>
</dbReference>
<evidence type="ECO:0000256" key="6">
    <source>
        <dbReference type="ARBA" id="ARBA00023211"/>
    </source>
</evidence>
<evidence type="ECO:0000256" key="5">
    <source>
        <dbReference type="ARBA" id="ARBA00022801"/>
    </source>
</evidence>
<dbReference type="InterPro" id="IPR002933">
    <property type="entry name" value="Peptidase_M20"/>
</dbReference>
<organism evidence="10 11">
    <name type="scientific">Paenibacillus sacheonensis</name>
    <dbReference type="NCBI Taxonomy" id="742054"/>
    <lineage>
        <taxon>Bacteria</taxon>
        <taxon>Bacillati</taxon>
        <taxon>Bacillota</taxon>
        <taxon>Bacilli</taxon>
        <taxon>Bacillales</taxon>
        <taxon>Paenibacillaceae</taxon>
        <taxon>Paenibacillus</taxon>
    </lineage>
</organism>
<evidence type="ECO:0000256" key="7">
    <source>
        <dbReference type="PIRSR" id="PIRSR001235-1"/>
    </source>
</evidence>
<accession>A0A7X4YUI2</accession>
<dbReference type="GO" id="GO:0016813">
    <property type="term" value="F:hydrolase activity, acting on carbon-nitrogen (but not peptide) bonds, in linear amidines"/>
    <property type="evidence" value="ECO:0007669"/>
    <property type="project" value="InterPro"/>
</dbReference>
<dbReference type="GO" id="GO:0046872">
    <property type="term" value="F:metal ion binding"/>
    <property type="evidence" value="ECO:0007669"/>
    <property type="project" value="UniProtKB-KW"/>
</dbReference>
<dbReference type="InterPro" id="IPR036264">
    <property type="entry name" value="Bact_exopeptidase_dim_dom"/>
</dbReference>
<feature type="domain" description="Peptidase M20 dimerisation" evidence="9">
    <location>
        <begin position="214"/>
        <end position="316"/>
    </location>
</feature>
<dbReference type="InterPro" id="IPR011650">
    <property type="entry name" value="Peptidase_M20_dimer"/>
</dbReference>
<dbReference type="EMBL" id="JAAAMU010000014">
    <property type="protein sequence ID" value="NBC71811.1"/>
    <property type="molecule type" value="Genomic_DNA"/>
</dbReference>
<dbReference type="CDD" id="cd03884">
    <property type="entry name" value="M20_bAS"/>
    <property type="match status" value="1"/>
</dbReference>
<evidence type="ECO:0000256" key="3">
    <source>
        <dbReference type="ARBA" id="ARBA00011738"/>
    </source>
</evidence>
<dbReference type="EC" id="3.5.-.-" evidence="10"/>
<feature type="binding site" evidence="7">
    <location>
        <position position="85"/>
    </location>
    <ligand>
        <name>Zn(2+)</name>
        <dbReference type="ChEBI" id="CHEBI:29105"/>
        <label>1</label>
    </ligand>
</feature>
<dbReference type="Pfam" id="PF01546">
    <property type="entry name" value="Peptidase_M20"/>
    <property type="match status" value="1"/>
</dbReference>
<dbReference type="Gene3D" id="3.30.70.360">
    <property type="match status" value="1"/>
</dbReference>
<gene>
    <name evidence="10" type="ORF">GT003_22680</name>
</gene>
<reference evidence="10 11" key="1">
    <citation type="submission" date="2020-01" db="EMBL/GenBank/DDBJ databases">
        <title>Paenibacillus soybeanensis sp. nov. isolated from the nodules of soybean (Glycine max(L.) Merr).</title>
        <authorList>
            <person name="Wang H."/>
        </authorList>
    </citation>
    <scope>NUCLEOTIDE SEQUENCE [LARGE SCALE GENOMIC DNA]</scope>
    <source>
        <strain evidence="10 11">DSM 23054</strain>
    </source>
</reference>
<feature type="binding site" evidence="7">
    <location>
        <position position="195"/>
    </location>
    <ligand>
        <name>Zn(2+)</name>
        <dbReference type="ChEBI" id="CHEBI:29105"/>
        <label>1</label>
    </ligand>
</feature>
<protein>
    <submittedName>
        <fullName evidence="10">Hydantoinase/carbamoylase family amidase</fullName>
        <ecNumber evidence="10">3.5.-.-</ecNumber>
    </submittedName>
</protein>
<evidence type="ECO:0000259" key="9">
    <source>
        <dbReference type="Pfam" id="PF07687"/>
    </source>
</evidence>
<sequence>MQQHALTINEKRMDHRIAQLAAIGKISETGVCRLALSPEDREAAELVKGWMEEAGMAVRIDAFGNLIGRIEGEDADAPSLMLGSHIDTQPYAGRFDGIIGVLGAIEVVQTFAERGLVPAVPVEAAAFCDEEGCRFNKGLFGSRGLIGRLEAGELERADKNGVTRREALLAFGGDPERFAESQYPPGRVGAFLELHIEQGPVLESLGRPVGIVTGISGPLWWTVDLYGFAGHAGSVPMPMRRDALAGAARIIVGLQELASGEPGAPTVGTVGSLRVFPDSRNIIPEQVQFTVDLRDIDLARRDALEAKLRALIVSAAEANGLTAEIREDTNSEPRYCAETIVETIRGAAKEMSLDVPELMSGPFHDALAMSYYCDYGMIFVRCKEGISHNPKEYSSPEDIALGTELLYRTALKLCGASSSATDSKAAPLSFQAGGGQQDGP</sequence>
<dbReference type="AlphaFoldDB" id="A0A7X4YUI2"/>
<evidence type="ECO:0000256" key="1">
    <source>
        <dbReference type="ARBA" id="ARBA00001936"/>
    </source>
</evidence>
<comment type="cofactor">
    <cofactor evidence="7">
        <name>Zn(2+)</name>
        <dbReference type="ChEBI" id="CHEBI:29105"/>
    </cofactor>
    <text evidence="7">Binds 2 Zn(2+) ions per subunit.</text>
</comment>
<feature type="binding site" evidence="7">
    <location>
        <position position="96"/>
    </location>
    <ligand>
        <name>Zn(2+)</name>
        <dbReference type="ChEBI" id="CHEBI:29105"/>
        <label>1</label>
    </ligand>
</feature>
<keyword evidence="6" id="KW-0464">Manganese</keyword>
<evidence type="ECO:0000313" key="10">
    <source>
        <dbReference type="EMBL" id="NBC71811.1"/>
    </source>
</evidence>
<keyword evidence="5 10" id="KW-0378">Hydrolase</keyword>
<keyword evidence="7" id="KW-0862">Zinc</keyword>
<comment type="similarity">
    <text evidence="2">Belongs to the peptidase M20 family.</text>
</comment>
<dbReference type="PIRSF" id="PIRSF001235">
    <property type="entry name" value="Amidase_carbamoylase"/>
    <property type="match status" value="1"/>
</dbReference>
<name>A0A7X4YUI2_9BACL</name>
<keyword evidence="11" id="KW-1185">Reference proteome</keyword>
<comment type="caution">
    <text evidence="10">The sequence shown here is derived from an EMBL/GenBank/DDBJ whole genome shotgun (WGS) entry which is preliminary data.</text>
</comment>
<feature type="binding site" evidence="7">
    <location>
        <position position="131"/>
    </location>
    <ligand>
        <name>Zn(2+)</name>
        <dbReference type="ChEBI" id="CHEBI:29105"/>
        <label>2</label>
    </ligand>
</feature>
<evidence type="ECO:0000313" key="11">
    <source>
        <dbReference type="Proteomes" id="UP000558113"/>
    </source>
</evidence>
<comment type="cofactor">
    <cofactor evidence="1">
        <name>Mn(2+)</name>
        <dbReference type="ChEBI" id="CHEBI:29035"/>
    </cofactor>
</comment>
<feature type="region of interest" description="Disordered" evidence="8">
    <location>
        <begin position="418"/>
        <end position="440"/>
    </location>
</feature>
<dbReference type="PANTHER" id="PTHR32494">
    <property type="entry name" value="ALLANTOATE DEIMINASE-RELATED"/>
    <property type="match status" value="1"/>
</dbReference>
<evidence type="ECO:0000256" key="8">
    <source>
        <dbReference type="SAM" id="MobiDB-lite"/>
    </source>
</evidence>
<evidence type="ECO:0000256" key="4">
    <source>
        <dbReference type="ARBA" id="ARBA00022723"/>
    </source>
</evidence>
<dbReference type="Gene3D" id="3.40.630.10">
    <property type="entry name" value="Zn peptidases"/>
    <property type="match status" value="1"/>
</dbReference>
<dbReference type="SUPFAM" id="SSF55031">
    <property type="entry name" value="Bacterial exopeptidase dimerisation domain"/>
    <property type="match status" value="1"/>
</dbReference>
<keyword evidence="4 7" id="KW-0479">Metal-binding</keyword>
<dbReference type="PANTHER" id="PTHR32494:SF19">
    <property type="entry name" value="ALLANTOATE DEIMINASE-RELATED"/>
    <property type="match status" value="1"/>
</dbReference>
<dbReference type="NCBIfam" id="NF006771">
    <property type="entry name" value="PRK09290.1-5"/>
    <property type="match status" value="1"/>
</dbReference>
<evidence type="ECO:0000256" key="2">
    <source>
        <dbReference type="ARBA" id="ARBA00006153"/>
    </source>
</evidence>
<proteinExistence type="inferred from homology"/>
<dbReference type="SUPFAM" id="SSF53187">
    <property type="entry name" value="Zn-dependent exopeptidases"/>
    <property type="match status" value="1"/>
</dbReference>
<dbReference type="NCBIfam" id="TIGR01879">
    <property type="entry name" value="hydantase"/>
    <property type="match status" value="1"/>
</dbReference>
<comment type="subunit">
    <text evidence="3">Homodimer.</text>
</comment>
<feature type="binding site" evidence="7">
    <location>
        <position position="96"/>
    </location>
    <ligand>
        <name>Zn(2+)</name>
        <dbReference type="ChEBI" id="CHEBI:29105"/>
        <label>2</label>
    </ligand>
</feature>